<proteinExistence type="predicted"/>
<organism evidence="1">
    <name type="scientific">Opuntia streptacantha</name>
    <name type="common">Prickly pear cactus</name>
    <name type="synonym">Opuntia cardona</name>
    <dbReference type="NCBI Taxonomy" id="393608"/>
    <lineage>
        <taxon>Eukaryota</taxon>
        <taxon>Viridiplantae</taxon>
        <taxon>Streptophyta</taxon>
        <taxon>Embryophyta</taxon>
        <taxon>Tracheophyta</taxon>
        <taxon>Spermatophyta</taxon>
        <taxon>Magnoliopsida</taxon>
        <taxon>eudicotyledons</taxon>
        <taxon>Gunneridae</taxon>
        <taxon>Pentapetalae</taxon>
        <taxon>Caryophyllales</taxon>
        <taxon>Cactineae</taxon>
        <taxon>Cactaceae</taxon>
        <taxon>Opuntioideae</taxon>
        <taxon>Opuntia</taxon>
    </lineage>
</organism>
<evidence type="ECO:0000313" key="1">
    <source>
        <dbReference type="EMBL" id="MBA4629465.1"/>
    </source>
</evidence>
<reference evidence="1" key="2">
    <citation type="submission" date="2020-07" db="EMBL/GenBank/DDBJ databases">
        <authorList>
            <person name="Vera ALvarez R."/>
            <person name="Arias-Moreno D.M."/>
            <person name="Jimenez-Jacinto V."/>
            <person name="Jimenez-Bremont J.F."/>
            <person name="Swaminathan K."/>
            <person name="Moose S.P."/>
            <person name="Guerrero-Gonzalez M.L."/>
            <person name="Marino-Ramirez L."/>
            <person name="Landsman D."/>
            <person name="Rodriguez-Kessler M."/>
            <person name="Delgado-Sanchez P."/>
        </authorList>
    </citation>
    <scope>NUCLEOTIDE SEQUENCE</scope>
    <source>
        <tissue evidence="1">Cladode</tissue>
    </source>
</reference>
<dbReference type="EMBL" id="GISG01069771">
    <property type="protein sequence ID" value="MBA4629465.1"/>
    <property type="molecule type" value="Transcribed_RNA"/>
</dbReference>
<protein>
    <submittedName>
        <fullName evidence="1">Uncharacterized protein</fullName>
    </submittedName>
</protein>
<name>A0A7C9D2K0_OPUST</name>
<reference evidence="1" key="1">
    <citation type="journal article" date="2013" name="J. Plant Res.">
        <title>Effect of fungi and light on seed germination of three Opuntia species from semiarid lands of central Mexico.</title>
        <authorList>
            <person name="Delgado-Sanchez P."/>
            <person name="Jimenez-Bremont J.F."/>
            <person name="Guerrero-Gonzalez Mde L."/>
            <person name="Flores J."/>
        </authorList>
    </citation>
    <scope>NUCLEOTIDE SEQUENCE</scope>
    <source>
        <tissue evidence="1">Cladode</tissue>
    </source>
</reference>
<sequence length="105" mass="12300">MIDHHPCNLTPSLRTIIRYGERNRKWCFTIKPTKREFLTNPKNAVTKWQRHLHWRTSRPLTTLAISLPNLALTLGQPVFLYTAMFECQKWRLRAGAERAGDGLEI</sequence>
<dbReference type="AlphaFoldDB" id="A0A7C9D2K0"/>
<accession>A0A7C9D2K0</accession>